<feature type="compositionally biased region" description="Basic and acidic residues" evidence="1">
    <location>
        <begin position="239"/>
        <end position="267"/>
    </location>
</feature>
<accession>A0A6J4JNQ0</accession>
<feature type="compositionally biased region" description="Basic residues" evidence="1">
    <location>
        <begin position="834"/>
        <end position="851"/>
    </location>
</feature>
<dbReference type="EC" id="6.1.1.7" evidence="2"/>
<feature type="compositionally biased region" description="Low complexity" evidence="1">
    <location>
        <begin position="852"/>
        <end position="866"/>
    </location>
</feature>
<protein>
    <submittedName>
        <fullName evidence="2">Alanyl-tRNA synthetase</fullName>
        <ecNumber evidence="2">6.1.1.7</ecNumber>
    </submittedName>
</protein>
<dbReference type="AlphaFoldDB" id="A0A6J4JNQ0"/>
<feature type="compositionally biased region" description="Basic residues" evidence="1">
    <location>
        <begin position="174"/>
        <end position="188"/>
    </location>
</feature>
<feature type="compositionally biased region" description="Basic residues" evidence="1">
    <location>
        <begin position="458"/>
        <end position="482"/>
    </location>
</feature>
<feature type="compositionally biased region" description="Basic residues" evidence="1">
    <location>
        <begin position="666"/>
        <end position="676"/>
    </location>
</feature>
<sequence>EGPGQRCGAARVPGLLPGARPPVDQGRVVAPPQRPDAAVRELRDGTAQAVLHRGREAAGPGPDERPAVHPHQGHRRRRRPAPPDVLRDDGQLVDRRLLQAPRDRAGVRPAHRPVRLHPPGAVRHRLRGRPRAGPARGRGGGRGLGGRRHPARPHRAPADRGQLLGTGRRDRPVRPVHRGLPRQRRRVRSGLEAGPGVRHHAPLHRDLERRRLHAVRQGRRRGAAAAAVHLGGHRLRPGARRDGAQRAGQRLRDRPVRADHPGHPEPVRRRHRDPAPAPGDRRPPARVVADPVRGGPAEQRGRRLHPPPADPQVPDHRAARRRGEDQLRPGRRGRHRADGRALPAAAQRAGRAAGRDRRGVPRVRGRGAARAGAAGHRAVQPVHAVRRGRVPAVRDVRAAVRDHPGHRRRAGRRGRGRGLPGGVPQAPGALPRRVRQGLRRAGHHGLPAGGRAGDPVRRLHRDHRHRHRARAGHPGRPGRRGPGRLLGGPGRGRHPLLRRGRRPDRRPRQRARPRRRGRGAGHDQPGHRPVPAPGQRHRGHPERRRRAGPGGGPGAPVGHHGEPQRHPPAQRGAAPGARHPRAPGRVAGRPGQAAVRLHPPAGADPRPGPPDRATGQLLGPGGPRPHGRGAAAGRGEGQRRDLAGGRGLRPGRRPGGVLRRGEQGAVRRHPRRAHLVHRLDADPLRAERRGRGAADQRGDPVRRAAAGRGAGGGAHHGRRHPQGEPEGRGHRRPAAGVRGRQARGGQAGGGPGADREGGHRADRRRRAAVRGPAGRRAGGAAGGRARPVRADRPGGRAVVGVRRRGPAGGVGARAAARAGVRGRPGQAAAEPGRRVRRRLGGGGAGRRRVVRGRAGAGAAAPRAARI</sequence>
<dbReference type="EMBL" id="CADCTP010000347">
    <property type="protein sequence ID" value="CAA9283467.1"/>
    <property type="molecule type" value="Genomic_DNA"/>
</dbReference>
<dbReference type="GO" id="GO:0004813">
    <property type="term" value="F:alanine-tRNA ligase activity"/>
    <property type="evidence" value="ECO:0007669"/>
    <property type="project" value="UniProtKB-EC"/>
</dbReference>
<evidence type="ECO:0000256" key="1">
    <source>
        <dbReference type="SAM" id="MobiDB-lite"/>
    </source>
</evidence>
<evidence type="ECO:0000313" key="2">
    <source>
        <dbReference type="EMBL" id="CAA9283467.1"/>
    </source>
</evidence>
<feature type="region of interest" description="Disordered" evidence="1">
    <location>
        <begin position="402"/>
        <end position="866"/>
    </location>
</feature>
<gene>
    <name evidence="2" type="ORF">AVDCRST_MAG41-3776</name>
</gene>
<feature type="compositionally biased region" description="Low complexity" evidence="1">
    <location>
        <begin position="812"/>
        <end position="830"/>
    </location>
</feature>
<keyword evidence="2" id="KW-0436">Ligase</keyword>
<feature type="compositionally biased region" description="Basic residues" evidence="1">
    <location>
        <begin position="432"/>
        <end position="443"/>
    </location>
</feature>
<feature type="compositionally biased region" description="Basic residues" evidence="1">
    <location>
        <begin position="210"/>
        <end position="222"/>
    </location>
</feature>
<keyword evidence="2" id="KW-0030">Aminoacyl-tRNA synthetase</keyword>
<feature type="compositionally biased region" description="Low complexity" evidence="1">
    <location>
        <begin position="368"/>
        <end position="381"/>
    </location>
</feature>
<feature type="compositionally biased region" description="Basic residues" evidence="1">
    <location>
        <begin position="491"/>
        <end position="519"/>
    </location>
</feature>
<feature type="compositionally biased region" description="Basic residues" evidence="1">
    <location>
        <begin position="71"/>
        <end position="80"/>
    </location>
</feature>
<organism evidence="2">
    <name type="scientific">uncultured Mycobacteriales bacterium</name>
    <dbReference type="NCBI Taxonomy" id="581187"/>
    <lineage>
        <taxon>Bacteria</taxon>
        <taxon>Bacillati</taxon>
        <taxon>Actinomycetota</taxon>
        <taxon>Actinomycetes</taxon>
        <taxon>Mycobacteriales</taxon>
        <taxon>environmental samples</taxon>
    </lineage>
</organism>
<feature type="compositionally biased region" description="Basic and acidic residues" evidence="1">
    <location>
        <begin position="313"/>
        <end position="328"/>
    </location>
</feature>
<proteinExistence type="predicted"/>
<reference evidence="2" key="1">
    <citation type="submission" date="2020-02" db="EMBL/GenBank/DDBJ databases">
        <authorList>
            <person name="Meier V. D."/>
        </authorList>
    </citation>
    <scope>NUCLEOTIDE SEQUENCE</scope>
    <source>
        <strain evidence="2">AVDCRST_MAG41</strain>
    </source>
</reference>
<feature type="compositionally biased region" description="Basic and acidic residues" evidence="1">
    <location>
        <begin position="677"/>
        <end position="702"/>
    </location>
</feature>
<feature type="compositionally biased region" description="Basic residues" evidence="1">
    <location>
        <begin position="535"/>
        <end position="547"/>
    </location>
</feature>
<feature type="compositionally biased region" description="Basic and acidic residues" evidence="1">
    <location>
        <begin position="85"/>
        <end position="106"/>
    </location>
</feature>
<feature type="compositionally biased region" description="Low complexity" evidence="1">
    <location>
        <begin position="340"/>
        <end position="352"/>
    </location>
</feature>
<feature type="compositionally biased region" description="Low complexity" evidence="1">
    <location>
        <begin position="567"/>
        <end position="605"/>
    </location>
</feature>
<feature type="compositionally biased region" description="Basic residues" evidence="1">
    <location>
        <begin position="404"/>
        <end position="416"/>
    </location>
</feature>
<name>A0A6J4JNQ0_9ACTN</name>
<feature type="compositionally biased region" description="Basic residues" evidence="1">
    <location>
        <begin position="145"/>
        <end position="155"/>
    </location>
</feature>
<feature type="non-terminal residue" evidence="2">
    <location>
        <position position="866"/>
    </location>
</feature>
<feature type="non-terminal residue" evidence="2">
    <location>
        <position position="1"/>
    </location>
</feature>
<feature type="region of interest" description="Disordered" evidence="1">
    <location>
        <begin position="1"/>
        <end position="381"/>
    </location>
</feature>